<evidence type="ECO:0000256" key="10">
    <source>
        <dbReference type="SAM" id="Coils"/>
    </source>
</evidence>
<name>A0ABV3PWC3_9HYPH</name>
<dbReference type="EMBL" id="JBFNQD010000019">
    <property type="protein sequence ID" value="MEW9309940.1"/>
    <property type="molecule type" value="Genomic_DNA"/>
</dbReference>
<protein>
    <recommendedName>
        <fullName evidence="9">Membrane fusion protein (MFP) family protein</fullName>
    </recommendedName>
</protein>
<evidence type="ECO:0000259" key="12">
    <source>
        <dbReference type="Pfam" id="PF26002"/>
    </source>
</evidence>
<evidence type="ECO:0000256" key="8">
    <source>
        <dbReference type="ARBA" id="ARBA00023136"/>
    </source>
</evidence>
<evidence type="ECO:0000256" key="6">
    <source>
        <dbReference type="ARBA" id="ARBA00022692"/>
    </source>
</evidence>
<dbReference type="NCBIfam" id="TIGR01843">
    <property type="entry name" value="type_I_hlyD"/>
    <property type="match status" value="1"/>
</dbReference>
<keyword evidence="10" id="KW-0175">Coiled coil</keyword>
<feature type="compositionally biased region" description="Pro residues" evidence="11">
    <location>
        <begin position="1"/>
        <end position="16"/>
    </location>
</feature>
<keyword evidence="5 9" id="KW-0997">Cell inner membrane</keyword>
<dbReference type="InterPro" id="IPR058982">
    <property type="entry name" value="Beta-barrel_AprE"/>
</dbReference>
<organism evidence="13 14">
    <name type="scientific">Labrys neptuniae</name>
    <dbReference type="NCBI Taxonomy" id="376174"/>
    <lineage>
        <taxon>Bacteria</taxon>
        <taxon>Pseudomonadati</taxon>
        <taxon>Pseudomonadota</taxon>
        <taxon>Alphaproteobacteria</taxon>
        <taxon>Hyphomicrobiales</taxon>
        <taxon>Xanthobacteraceae</taxon>
        <taxon>Labrys</taxon>
    </lineage>
</organism>
<evidence type="ECO:0000256" key="9">
    <source>
        <dbReference type="RuleBase" id="RU365093"/>
    </source>
</evidence>
<keyword evidence="14" id="KW-1185">Reference proteome</keyword>
<evidence type="ECO:0000256" key="4">
    <source>
        <dbReference type="ARBA" id="ARBA00022475"/>
    </source>
</evidence>
<keyword evidence="8 9" id="KW-0472">Membrane</keyword>
<keyword evidence="7 9" id="KW-1133">Transmembrane helix</keyword>
<keyword evidence="3 9" id="KW-0813">Transport</keyword>
<feature type="coiled-coil region" evidence="10">
    <location>
        <begin position="291"/>
        <end position="318"/>
    </location>
</feature>
<evidence type="ECO:0000313" key="14">
    <source>
        <dbReference type="Proteomes" id="UP001555786"/>
    </source>
</evidence>
<feature type="domain" description="AprE-like beta-barrel" evidence="12">
    <location>
        <begin position="355"/>
        <end position="405"/>
    </location>
</feature>
<dbReference type="PANTHER" id="PTHR30386">
    <property type="entry name" value="MEMBRANE FUSION SUBUNIT OF EMRAB-TOLC MULTIDRUG EFFLUX PUMP"/>
    <property type="match status" value="1"/>
</dbReference>
<reference evidence="13 14" key="1">
    <citation type="submission" date="2024-07" db="EMBL/GenBank/DDBJ databases">
        <title>Description of Labrys sedimenti sp. nov., isolated from a diclofenac-degrading enrichment culture.</title>
        <authorList>
            <person name="Tancsics A."/>
            <person name="Csepanyi A."/>
        </authorList>
    </citation>
    <scope>NUCLEOTIDE SEQUENCE [LARGE SCALE GENOMIC DNA]</scope>
    <source>
        <strain evidence="13 14">LMG 23578</strain>
    </source>
</reference>
<comment type="caution">
    <text evidence="13">The sequence shown here is derived from an EMBL/GenBank/DDBJ whole genome shotgun (WGS) entry which is preliminary data.</text>
</comment>
<proteinExistence type="inferred from homology"/>
<dbReference type="InterPro" id="IPR010129">
    <property type="entry name" value="T1SS_HlyD"/>
</dbReference>
<evidence type="ECO:0000256" key="7">
    <source>
        <dbReference type="ARBA" id="ARBA00022989"/>
    </source>
</evidence>
<evidence type="ECO:0000256" key="2">
    <source>
        <dbReference type="ARBA" id="ARBA00009477"/>
    </source>
</evidence>
<evidence type="ECO:0000256" key="11">
    <source>
        <dbReference type="SAM" id="MobiDB-lite"/>
    </source>
</evidence>
<dbReference type="Gene3D" id="2.40.30.170">
    <property type="match status" value="1"/>
</dbReference>
<dbReference type="Pfam" id="PF26002">
    <property type="entry name" value="Beta-barrel_AprE"/>
    <property type="match status" value="1"/>
</dbReference>
<evidence type="ECO:0000256" key="1">
    <source>
        <dbReference type="ARBA" id="ARBA00004377"/>
    </source>
</evidence>
<feature type="region of interest" description="Disordered" evidence="11">
    <location>
        <begin position="1"/>
        <end position="25"/>
    </location>
</feature>
<dbReference type="PRINTS" id="PR01490">
    <property type="entry name" value="RTXTOXIND"/>
</dbReference>
<comment type="similarity">
    <text evidence="2 9">Belongs to the membrane fusion protein (MFP) (TC 8.A.1) family.</text>
</comment>
<dbReference type="PANTHER" id="PTHR30386:SF27">
    <property type="entry name" value="MEMBRANE FUSION PROTEIN (MFP) FAMILY PROTEIN"/>
    <property type="match status" value="1"/>
</dbReference>
<comment type="subcellular location">
    <subcellularLocation>
        <location evidence="1 9">Cell inner membrane</location>
        <topology evidence="1 9">Single-pass membrane protein</topology>
    </subcellularLocation>
</comment>
<dbReference type="InterPro" id="IPR050739">
    <property type="entry name" value="MFP"/>
</dbReference>
<sequence length="488" mass="53468">MNAQSPPPNAGQPIPRPPKRLKPRRSDQEFLAPALEILETPPSPVRMALIVIICAFVVVSLVWSYFGRIDIIAVAQGKFEPTGKVKIIQPLEAGKVKTLPPTDGNHVKQGDVVLQLDATEELADEAGFRRDLASYEAEAQRRRVAIDTARTRKLTPRPTIQWEASVPDLLRRREQNILDSDLSQLASGISSLEAQRQEKLIMRDRYAQTIETQKSLISTLQDRVTMRSTAAAKQADTKAGVIDATETLKYQVTQLAIQQGQLADAEAGGAVLEREIDKTLEAFISDNAVKLGDAERQIDDLTQKLAKAIAERERKTILAPISGTIQASVITNIGQVVTVGQEVMRIVPDDSKLQLQVYVLNTDIGFVRSGQEAVVKIQSFPFTRYGTINAKVSQVATDAIPEPDASQLEGNPAAQIAKSTFAGAERTQNLVFPVTLTPDREVMDADGHRVALTPGMAATVEIKTDSRRILEYVFSPLVEVASEALKER</sequence>
<keyword evidence="4 9" id="KW-1003">Cell membrane</keyword>
<keyword evidence="6 9" id="KW-0812">Transmembrane</keyword>
<dbReference type="RefSeq" id="WP_367626511.1">
    <property type="nucleotide sequence ID" value="NZ_JBFNQD010000019.1"/>
</dbReference>
<evidence type="ECO:0000313" key="13">
    <source>
        <dbReference type="EMBL" id="MEW9309940.1"/>
    </source>
</evidence>
<dbReference type="Proteomes" id="UP001555786">
    <property type="component" value="Unassembled WGS sequence"/>
</dbReference>
<evidence type="ECO:0000256" key="3">
    <source>
        <dbReference type="ARBA" id="ARBA00022448"/>
    </source>
</evidence>
<gene>
    <name evidence="13" type="ORF">ABXS05_30635</name>
</gene>
<accession>A0ABV3PWC3</accession>
<feature type="transmembrane region" description="Helical" evidence="9">
    <location>
        <begin position="47"/>
        <end position="66"/>
    </location>
</feature>
<evidence type="ECO:0000256" key="5">
    <source>
        <dbReference type="ARBA" id="ARBA00022519"/>
    </source>
</evidence>